<dbReference type="InterPro" id="IPR016540">
    <property type="entry name" value="UCP008459"/>
</dbReference>
<proteinExistence type="predicted"/>
<evidence type="ECO:0000313" key="3">
    <source>
        <dbReference type="EMBL" id="QNK41629.1"/>
    </source>
</evidence>
<dbReference type="PANTHER" id="PTHR31131">
    <property type="entry name" value="CHROMOSOME 1, WHOLE GENOME SHOTGUN SEQUENCE"/>
    <property type="match status" value="1"/>
</dbReference>
<accession>A0A7G8TDD8</accession>
<dbReference type="SUPFAM" id="SSF55021">
    <property type="entry name" value="ACT-like"/>
    <property type="match status" value="2"/>
</dbReference>
<feature type="domain" description="CASTOR ACT" evidence="1">
    <location>
        <begin position="53"/>
        <end position="115"/>
    </location>
</feature>
<sequence>MKLELIKGGFTVCKIQNIKDAFLSGDFVSVTVTRDEISLVCPTGNVPEHCVSREDGWACVKVLGPLNFSLIGILARISGILAKNEISIFAVSTFDTDYILMKDEKLNQAVAALRENGYEFSE</sequence>
<dbReference type="CDD" id="cd04868">
    <property type="entry name" value="ACT_AK-like"/>
    <property type="match status" value="1"/>
</dbReference>
<reference evidence="3 4" key="1">
    <citation type="submission" date="2020-08" db="EMBL/GenBank/DDBJ databases">
        <title>The isolate Caproiciproducens sp. 7D4C2 produces n-caproate at mildly acidic conditions from hexoses: genome and rBOX comparison with related strains and chain-elongating bacteria.</title>
        <authorList>
            <person name="Esquivel-Elizondo S."/>
            <person name="Bagci C."/>
            <person name="Temovska M."/>
            <person name="Jeon B.S."/>
            <person name="Bessarab I."/>
            <person name="Williams R.B.H."/>
            <person name="Huson D.H."/>
            <person name="Angenent L.T."/>
        </authorList>
    </citation>
    <scope>NUCLEOTIDE SEQUENCE [LARGE SCALE GENOMIC DNA]</scope>
    <source>
        <strain evidence="3 4">7D4C2</strain>
    </source>
</reference>
<dbReference type="RefSeq" id="WP_066647837.1">
    <property type="nucleotide sequence ID" value="NZ_CP060286.1"/>
</dbReference>
<dbReference type="Pfam" id="PF21631">
    <property type="entry name" value="A9CJY8-like_N"/>
    <property type="match status" value="1"/>
</dbReference>
<dbReference type="KEGG" id="cfem:HCR03_05065"/>
<gene>
    <name evidence="3" type="ORF">HCR03_05065</name>
</gene>
<evidence type="ECO:0000313" key="4">
    <source>
        <dbReference type="Proteomes" id="UP000515909"/>
    </source>
</evidence>
<dbReference type="Gene3D" id="3.30.2130.10">
    <property type="entry name" value="VC0802-like"/>
    <property type="match status" value="1"/>
</dbReference>
<dbReference type="Pfam" id="PF13840">
    <property type="entry name" value="ACT_7"/>
    <property type="match status" value="1"/>
</dbReference>
<dbReference type="InterPro" id="IPR027795">
    <property type="entry name" value="CASTOR_ACT_dom"/>
</dbReference>
<name>A0A7G8TDD8_9FIRM</name>
<dbReference type="InterPro" id="IPR051719">
    <property type="entry name" value="CASTOR_mTORC1"/>
</dbReference>
<organism evidence="3 4">
    <name type="scientific">Caproicibacter fermentans</name>
    <dbReference type="NCBI Taxonomy" id="2576756"/>
    <lineage>
        <taxon>Bacteria</taxon>
        <taxon>Bacillati</taxon>
        <taxon>Bacillota</taxon>
        <taxon>Clostridia</taxon>
        <taxon>Eubacteriales</taxon>
        <taxon>Acutalibacteraceae</taxon>
        <taxon>Caproicibacter</taxon>
    </lineage>
</organism>
<dbReference type="InterPro" id="IPR049447">
    <property type="entry name" value="A9CJY8-like_N"/>
</dbReference>
<dbReference type="PANTHER" id="PTHR31131:SF6">
    <property type="entry name" value="CASTOR ACT DOMAIN-CONTAINING PROTEIN"/>
    <property type="match status" value="1"/>
</dbReference>
<feature type="domain" description="A9CJY8-like N-terminal" evidence="2">
    <location>
        <begin position="24"/>
        <end position="48"/>
    </location>
</feature>
<dbReference type="EMBL" id="CP060286">
    <property type="protein sequence ID" value="QNK41629.1"/>
    <property type="molecule type" value="Genomic_DNA"/>
</dbReference>
<protein>
    <submittedName>
        <fullName evidence="3">ACT domain-containing protein</fullName>
    </submittedName>
</protein>
<dbReference type="Proteomes" id="UP000515909">
    <property type="component" value="Chromosome"/>
</dbReference>
<dbReference type="InterPro" id="IPR045865">
    <property type="entry name" value="ACT-like_dom_sf"/>
</dbReference>
<dbReference type="PIRSF" id="PIRSF008459">
    <property type="entry name" value="UCP008459"/>
    <property type="match status" value="1"/>
</dbReference>
<dbReference type="AlphaFoldDB" id="A0A7G8TDD8"/>
<evidence type="ECO:0000259" key="2">
    <source>
        <dbReference type="Pfam" id="PF21631"/>
    </source>
</evidence>
<evidence type="ECO:0000259" key="1">
    <source>
        <dbReference type="Pfam" id="PF13840"/>
    </source>
</evidence>